<feature type="transmembrane region" description="Helical" evidence="1">
    <location>
        <begin position="20"/>
        <end position="40"/>
    </location>
</feature>
<dbReference type="EMBL" id="VUMN01000003">
    <property type="protein sequence ID" value="MSS57727.1"/>
    <property type="molecule type" value="Genomic_DNA"/>
</dbReference>
<dbReference type="Proteomes" id="UP000461880">
    <property type="component" value="Unassembled WGS sequence"/>
</dbReference>
<dbReference type="RefSeq" id="WP_154502753.1">
    <property type="nucleotide sequence ID" value="NZ_VUMN01000003.1"/>
</dbReference>
<keyword evidence="1" id="KW-0812">Transmembrane</keyword>
<feature type="transmembrane region" description="Helical" evidence="1">
    <location>
        <begin position="221"/>
        <end position="239"/>
    </location>
</feature>
<organism evidence="2 3">
    <name type="scientific">Stecheria intestinalis</name>
    <dbReference type="NCBI Taxonomy" id="2606630"/>
    <lineage>
        <taxon>Bacteria</taxon>
        <taxon>Bacillati</taxon>
        <taxon>Bacillota</taxon>
        <taxon>Erysipelotrichia</taxon>
        <taxon>Erysipelotrichales</taxon>
        <taxon>Erysipelotrichaceae</taxon>
        <taxon>Stecheria</taxon>
    </lineage>
</organism>
<gene>
    <name evidence="2" type="ORF">FYJ51_02255</name>
</gene>
<reference evidence="2 3" key="1">
    <citation type="submission" date="2019-08" db="EMBL/GenBank/DDBJ databases">
        <title>In-depth cultivation of the pig gut microbiome towards novel bacterial diversity and tailored functional studies.</title>
        <authorList>
            <person name="Wylensek D."/>
            <person name="Hitch T.C.A."/>
            <person name="Clavel T."/>
        </authorList>
    </citation>
    <scope>NUCLEOTIDE SEQUENCE [LARGE SCALE GENOMIC DNA]</scope>
    <source>
        <strain evidence="2 3">Oil+RF-744-GAM-WT-6</strain>
    </source>
</reference>
<feature type="transmembrane region" description="Helical" evidence="1">
    <location>
        <begin position="111"/>
        <end position="131"/>
    </location>
</feature>
<evidence type="ECO:0000256" key="1">
    <source>
        <dbReference type="SAM" id="Phobius"/>
    </source>
</evidence>
<dbReference type="Pfam" id="PF14808">
    <property type="entry name" value="TMEM164"/>
    <property type="match status" value="1"/>
</dbReference>
<accession>A0A7X2NQK9</accession>
<dbReference type="AlphaFoldDB" id="A0A7X2NQK9"/>
<evidence type="ECO:0000313" key="3">
    <source>
        <dbReference type="Proteomes" id="UP000461880"/>
    </source>
</evidence>
<name>A0A7X2NQK9_9FIRM</name>
<keyword evidence="3" id="KW-1185">Reference proteome</keyword>
<comment type="caution">
    <text evidence="2">The sequence shown here is derived from an EMBL/GenBank/DDBJ whole genome shotgun (WGS) entry which is preliminary data.</text>
</comment>
<feature type="transmembrane region" description="Helical" evidence="1">
    <location>
        <begin position="137"/>
        <end position="157"/>
    </location>
</feature>
<keyword evidence="1" id="KW-0472">Membrane</keyword>
<feature type="transmembrane region" description="Helical" evidence="1">
    <location>
        <begin position="178"/>
        <end position="201"/>
    </location>
</feature>
<evidence type="ECO:0000313" key="2">
    <source>
        <dbReference type="EMBL" id="MSS57727.1"/>
    </source>
</evidence>
<sequence length="249" mass="28987">MQSMEDFWTYETQLTEGSGYGQYSLAHLLCLIVFFSLQYVFCHHFDQKTEAQKQKMIRRAAIACACMQGTRDFYLVSIGVFRIEHLPFHLCGQAIFIYLIREFCCGKKGKAFLGEIAVTLNLPGAIAAVLFPDWTEYPLFSFMNLMNYATHFTFVLYPLLIYRHKEVHLAFRHMWYEAVYLAAVCIPLYYFNVHFGTNFMFLNEPVPPLDQITAVFGPQGYIPGLCLLMLVWLIAVYGAERKLRTWRKN</sequence>
<keyword evidence="1" id="KW-1133">Transmembrane helix</keyword>
<proteinExistence type="predicted"/>
<protein>
    <submittedName>
        <fullName evidence="2">YwaF family protein</fullName>
    </submittedName>
</protein>